<evidence type="ECO:0000259" key="1">
    <source>
        <dbReference type="Pfam" id="PF03432"/>
    </source>
</evidence>
<reference evidence="2 3" key="1">
    <citation type="submission" date="2016-11" db="EMBL/GenBank/DDBJ databases">
        <authorList>
            <person name="Varghese N."/>
            <person name="Submissions S."/>
        </authorList>
    </citation>
    <scope>NUCLEOTIDE SEQUENCE [LARGE SCALE GENOMIC DNA]</scope>
    <source>
        <strain evidence="2 3">FD</strain>
    </source>
</reference>
<dbReference type="InterPro" id="IPR005094">
    <property type="entry name" value="Endonuclease_MobA/VirD2"/>
</dbReference>
<dbReference type="Proteomes" id="UP000184012">
    <property type="component" value="Unassembled WGS sequence"/>
</dbReference>
<dbReference type="AlphaFoldDB" id="A0AB74EW23"/>
<gene>
    <name evidence="2" type="ORF">SAMN04515649_10359</name>
</gene>
<evidence type="ECO:0000313" key="3">
    <source>
        <dbReference type="Proteomes" id="UP000184012"/>
    </source>
</evidence>
<proteinExistence type="predicted"/>
<accession>A0AB74EW23</accession>
<dbReference type="Pfam" id="PF03432">
    <property type="entry name" value="Relaxase"/>
    <property type="match status" value="1"/>
</dbReference>
<name>A0AB74EW23_9FIRM</name>
<organism evidence="2 3">
    <name type="scientific">Eubacterium callanderi</name>
    <dbReference type="NCBI Taxonomy" id="53442"/>
    <lineage>
        <taxon>Bacteria</taxon>
        <taxon>Bacillati</taxon>
        <taxon>Bacillota</taxon>
        <taxon>Clostridia</taxon>
        <taxon>Eubacteriales</taxon>
        <taxon>Eubacteriaceae</taxon>
        <taxon>Eubacterium</taxon>
    </lineage>
</organism>
<sequence>MAITKIWPVKDSLKRVIEHAKNVDKTENLEFLNSDLYQVLHYAVDENKTKFERQYYVTGINCAVETADQKMQITKERFGKTGGTLAHHACQNFKPNELPPKACHAIGVKLAQKI</sequence>
<evidence type="ECO:0000313" key="2">
    <source>
        <dbReference type="EMBL" id="SHL18067.1"/>
    </source>
</evidence>
<comment type="caution">
    <text evidence="2">The sequence shown here is derived from an EMBL/GenBank/DDBJ whole genome shotgun (WGS) entry which is preliminary data.</text>
</comment>
<dbReference type="EMBL" id="FRBP01000003">
    <property type="protein sequence ID" value="SHL18067.1"/>
    <property type="molecule type" value="Genomic_DNA"/>
</dbReference>
<protein>
    <submittedName>
        <fullName evidence="2">Relaxase/Mobilisation nuclease domain-containing protein</fullName>
    </submittedName>
</protein>
<feature type="domain" description="MobA/VirD2-like nuclease" evidence="1">
    <location>
        <begin position="42"/>
        <end position="114"/>
    </location>
</feature>